<feature type="region of interest" description="Disordered" evidence="1">
    <location>
        <begin position="281"/>
        <end position="307"/>
    </location>
</feature>
<feature type="region of interest" description="Disordered" evidence="1">
    <location>
        <begin position="199"/>
        <end position="233"/>
    </location>
</feature>
<sequence length="351" mass="38587">MELYYDNFHLHTFGIISQEVPYQPNGGPIGSAEYIDFRAYDMWDRAEPPSSPQYYRRMPTSAISIVEESDGPKEEPEPVFQHSDLNSVSAIRDGPPDDPMPHVQCGKLDIVSDFQEGPSEVPMPELDEQDMGGSDNQPPTLILLQSSCTTVPTRELNGGQYMLPNNTKQTLLSNMGSCYPQGEDVCFVYSTPPELNTGDWNGTQSLPSPVPLPLPDTGPTNEPTGEQTRASITSGRRRVFTPRKEEMSDYNTGVRKAFAKPSWTGKGEPNQLVIKCTYAASPPSPSPALPPSLSPSHTCKPNEGQLAKRQNDNFSVTGICKYADDVADGNHELNLHDCSAPRKVAISWAQR</sequence>
<proteinExistence type="predicted"/>
<name>A0A915EZH6_9CEST</name>
<evidence type="ECO:0000313" key="3">
    <source>
        <dbReference type="WBParaSite" id="maker-E.canG7_contigs_6749-snap-gene-0.13-mRNA-1"/>
    </source>
</evidence>
<evidence type="ECO:0000256" key="1">
    <source>
        <dbReference type="SAM" id="MobiDB-lite"/>
    </source>
</evidence>
<feature type="compositionally biased region" description="Polar residues" evidence="1">
    <location>
        <begin position="218"/>
        <end position="233"/>
    </location>
</feature>
<organism evidence="2 3">
    <name type="scientific">Echinococcus canadensis</name>
    <dbReference type="NCBI Taxonomy" id="519352"/>
    <lineage>
        <taxon>Eukaryota</taxon>
        <taxon>Metazoa</taxon>
        <taxon>Spiralia</taxon>
        <taxon>Lophotrochozoa</taxon>
        <taxon>Platyhelminthes</taxon>
        <taxon>Cestoda</taxon>
        <taxon>Eucestoda</taxon>
        <taxon>Cyclophyllidea</taxon>
        <taxon>Taeniidae</taxon>
        <taxon>Echinococcus</taxon>
        <taxon>Echinococcus canadensis group</taxon>
    </lineage>
</organism>
<accession>A0A915EZH6</accession>
<keyword evidence="2" id="KW-1185">Reference proteome</keyword>
<feature type="compositionally biased region" description="Pro residues" evidence="1">
    <location>
        <begin position="282"/>
        <end position="293"/>
    </location>
</feature>
<protein>
    <submittedName>
        <fullName evidence="3">Ricin B lectin domain-containing protein</fullName>
    </submittedName>
</protein>
<evidence type="ECO:0000313" key="2">
    <source>
        <dbReference type="Proteomes" id="UP000887562"/>
    </source>
</evidence>
<dbReference type="WBParaSite" id="maker-E.canG7_contigs_6749-snap-gene-0.13-mRNA-1">
    <property type="protein sequence ID" value="maker-E.canG7_contigs_6749-snap-gene-0.13-mRNA-1"/>
    <property type="gene ID" value="EcG7_07705"/>
</dbReference>
<dbReference type="Proteomes" id="UP000887562">
    <property type="component" value="Unplaced"/>
</dbReference>
<dbReference type="AlphaFoldDB" id="A0A915EZH6"/>
<reference evidence="3" key="1">
    <citation type="submission" date="2022-11" db="UniProtKB">
        <authorList>
            <consortium name="WormBaseParasite"/>
        </authorList>
    </citation>
    <scope>IDENTIFICATION</scope>
</reference>